<dbReference type="PANTHER" id="PTHR47336">
    <property type="entry name" value="TRANSCRIPTION FACTOR HMS1-RELATED"/>
    <property type="match status" value="1"/>
</dbReference>
<dbReference type="Pfam" id="PF00010">
    <property type="entry name" value="HLH"/>
    <property type="match status" value="1"/>
</dbReference>
<dbReference type="AlphaFoldDB" id="W9P6P7"/>
<dbReference type="InterPro" id="IPR036638">
    <property type="entry name" value="HLH_DNA-bd_sf"/>
</dbReference>
<reference evidence="4" key="1">
    <citation type="submission" date="2011-10" db="EMBL/GenBank/DDBJ databases">
        <title>The Genome Sequence of Fusarium oxysporum HDV247.</title>
        <authorList>
            <consortium name="The Broad Institute Genome Sequencing Platform"/>
            <person name="Ma L.-J."/>
            <person name="Gale L.R."/>
            <person name="Schwartz D.C."/>
            <person name="Zhou S."/>
            <person name="Corby-Kistler H."/>
            <person name="Young S.K."/>
            <person name="Zeng Q."/>
            <person name="Gargeya S."/>
            <person name="Fitzgerald M."/>
            <person name="Haas B."/>
            <person name="Abouelleil A."/>
            <person name="Alvarado L."/>
            <person name="Arachchi H.M."/>
            <person name="Berlin A."/>
            <person name="Brown A."/>
            <person name="Chapman S.B."/>
            <person name="Chen Z."/>
            <person name="Dunbar C."/>
            <person name="Freedman E."/>
            <person name="Gearin G."/>
            <person name="Goldberg J."/>
            <person name="Griggs A."/>
            <person name="Gujja S."/>
            <person name="Heiman D."/>
            <person name="Howarth C."/>
            <person name="Larson L."/>
            <person name="Lui A."/>
            <person name="MacDonald P.J.P."/>
            <person name="Montmayeur A."/>
            <person name="Murphy C."/>
            <person name="Neiman D."/>
            <person name="Pearson M."/>
            <person name="Priest M."/>
            <person name="Roberts A."/>
            <person name="Saif S."/>
            <person name="Shea T."/>
            <person name="Shenoy N."/>
            <person name="Sisk P."/>
            <person name="Stolte C."/>
            <person name="Sykes S."/>
            <person name="Wortman J."/>
            <person name="Nusbaum C."/>
            <person name="Birren B."/>
        </authorList>
    </citation>
    <scope>NUCLEOTIDE SEQUENCE [LARGE SCALE GENOMIC DNA]</scope>
    <source>
        <strain evidence="4">HDV247</strain>
    </source>
</reference>
<dbReference type="SUPFAM" id="SSF47459">
    <property type="entry name" value="HLH, helix-loop-helix DNA-binding domain"/>
    <property type="match status" value="1"/>
</dbReference>
<evidence type="ECO:0000259" key="3">
    <source>
        <dbReference type="PROSITE" id="PS50888"/>
    </source>
</evidence>
<dbReference type="PANTHER" id="PTHR47336:SF2">
    <property type="entry name" value="TRANSCRIPTION FACTOR HMS1-RELATED"/>
    <property type="match status" value="1"/>
</dbReference>
<dbReference type="CDD" id="cd11399">
    <property type="entry name" value="bHLHzip_scHMS1_like"/>
    <property type="match status" value="1"/>
</dbReference>
<dbReference type="Gene3D" id="4.10.280.10">
    <property type="entry name" value="Helix-loop-helix DNA-binding domain"/>
    <property type="match status" value="1"/>
</dbReference>
<dbReference type="InterPro" id="IPR052099">
    <property type="entry name" value="Regulatory_TF_Diverse"/>
</dbReference>
<evidence type="ECO:0000313" key="4">
    <source>
        <dbReference type="EMBL" id="EXA40768.1"/>
    </source>
</evidence>
<dbReference type="Pfam" id="PF09427">
    <property type="entry name" value="DUF2014"/>
    <property type="match status" value="1"/>
</dbReference>
<gene>
    <name evidence="4" type="ORF">FOVG_09479</name>
</gene>
<accession>W9P6P7</accession>
<keyword evidence="1" id="KW-0175">Coiled coil</keyword>
<dbReference type="HOGENOM" id="CLU_008057_1_0_1"/>
<feature type="compositionally biased region" description="Low complexity" evidence="2">
    <location>
        <begin position="68"/>
        <end position="87"/>
    </location>
</feature>
<dbReference type="InterPro" id="IPR011598">
    <property type="entry name" value="bHLH_dom"/>
</dbReference>
<feature type="compositionally biased region" description="Acidic residues" evidence="2">
    <location>
        <begin position="214"/>
        <end position="226"/>
    </location>
</feature>
<proteinExistence type="predicted"/>
<organism evidence="4">
    <name type="scientific">Fusarium oxysporum f. sp. pisi HDV247</name>
    <dbReference type="NCBI Taxonomy" id="1080344"/>
    <lineage>
        <taxon>Eukaryota</taxon>
        <taxon>Fungi</taxon>
        <taxon>Dikarya</taxon>
        <taxon>Ascomycota</taxon>
        <taxon>Pezizomycotina</taxon>
        <taxon>Sordariomycetes</taxon>
        <taxon>Hypocreomycetidae</taxon>
        <taxon>Hypocreales</taxon>
        <taxon>Nectriaceae</taxon>
        <taxon>Fusarium</taxon>
        <taxon>Fusarium oxysporum species complex</taxon>
    </lineage>
</organism>
<dbReference type="PROSITE" id="PS50888">
    <property type="entry name" value="BHLH"/>
    <property type="match status" value="1"/>
</dbReference>
<dbReference type="SMART" id="SM00353">
    <property type="entry name" value="HLH"/>
    <property type="match status" value="1"/>
</dbReference>
<feature type="region of interest" description="Disordered" evidence="2">
    <location>
        <begin position="169"/>
        <end position="234"/>
    </location>
</feature>
<sequence length="984" mass="107421">MPGSRFSDMADHDSTNSLYGLQDPNLGGFVDDGSVVKSDPSSTSLPNDSSRPQTQQQYYDAAWQFTGTPPYDSYDPSSSTAPPAQTSYQPSPWNLAFGQDQQNLQQLPISTGIDGLPATTLSPESIYAASNPSLRQASFNDNTVLQPALISHLTPALQEKLRNIAMPPHLQYHSPKSASSPDSANGELRRGVFSSPDPADGSSKASRKRKSSADPEDEEEEEEDGDQPVKKTAHNMIEKRYRTNLNDKIAALRDSVPSLRIMSKSARGEDTTEDREELHGLTPAHKLNKATVLSKATEYIRHLEKRNNRLLDENGAMQARIAAFEKLFMAGAMNGAISPLQQPPTPIQYAQDAQQFVGGPSQDGNAQPGGMIQVPDDMKRIITQQMASGQPYPVPQQQFRGGNPALIRQQQLQQQQQMQQGRWNNAGPYFGKLMVGSLAGLMILEAMREDEVSNEKPEGRGLFAMPIQLLKSAASGLDLTVGGYHLHTLLRIILLLGTFLWVFVPSLFTQAPQKSKKPQVGVLQAAPSLASPIHVRRQAWLTAIQTVWVPRHNFFLEAAALILKTLKLSLRNAIGVHGYQAITGLTQEQETARVQAWSIALDSQLAGGDVEINKSRLILTLLASGTLPDTPARLMLKALHIRVLLWDLSQNRLQLGAINIVAAKLARSKWNEARQLNRLLTQLHRESSEQHDDDLPQHLALLVEQDCDEVLNDDVIQRAHNLAFNTDTDYNVVTPMDGMDSVVDDTAIGSPLDAVAAWWSTQFLHRTLVATLEKDEETLSTKVEDIELTIKAAPLGSTAQARAIVARAVLVDKARGANIASALQSMGNEKVDALLSSSICVVDSSFQASTPDLRLALRCAMAIAHLRRVECTPGSTHQGLRMIESIMTRGNALQMSLLGCTATLELMEELYEHKAAAETFQASLERLSGGLRLWMGGSPGEKCGVASDVREKVVSRCLAINKSVVGIDSDTGYGSLDECEDDGC</sequence>
<feature type="domain" description="BHLH" evidence="3">
    <location>
        <begin position="229"/>
        <end position="303"/>
    </location>
</feature>
<dbReference type="OrthoDB" id="2133190at2759"/>
<feature type="compositionally biased region" description="Polar residues" evidence="2">
    <location>
        <begin position="174"/>
        <end position="183"/>
    </location>
</feature>
<evidence type="ECO:0000256" key="2">
    <source>
        <dbReference type="SAM" id="MobiDB-lite"/>
    </source>
</evidence>
<dbReference type="GO" id="GO:0046983">
    <property type="term" value="F:protein dimerization activity"/>
    <property type="evidence" value="ECO:0007669"/>
    <property type="project" value="InterPro"/>
</dbReference>
<feature type="compositionally biased region" description="Polar residues" evidence="2">
    <location>
        <begin position="39"/>
        <end position="58"/>
    </location>
</feature>
<name>W9P6P7_FUSOX</name>
<feature type="region of interest" description="Disordered" evidence="2">
    <location>
        <begin position="1"/>
        <end position="94"/>
    </location>
</feature>
<protein>
    <recommendedName>
        <fullName evidence="3">BHLH domain-containing protein</fullName>
    </recommendedName>
</protein>
<dbReference type="Proteomes" id="UP000030751">
    <property type="component" value="Unassembled WGS sequence"/>
</dbReference>
<feature type="coiled-coil region" evidence="1">
    <location>
        <begin position="293"/>
        <end position="320"/>
    </location>
</feature>
<dbReference type="EMBL" id="JH650973">
    <property type="protein sequence ID" value="EXA40768.1"/>
    <property type="molecule type" value="Genomic_DNA"/>
</dbReference>
<reference evidence="4" key="2">
    <citation type="submission" date="2012-05" db="EMBL/GenBank/DDBJ databases">
        <title>Annotation of the Genome Sequence of Fusarium oxysporum HDV247.</title>
        <authorList>
            <consortium name="The Broad Institute Genomics Platform"/>
            <person name="Ma L.-J."/>
            <person name="Corby-Kistler H."/>
            <person name="Broz K."/>
            <person name="Gale L.R."/>
            <person name="Jonkers W."/>
            <person name="O'Donnell K."/>
            <person name="Ploetz R."/>
            <person name="Steinberg C."/>
            <person name="Schwartz D.C."/>
            <person name="VanEtten H."/>
            <person name="Zhou S."/>
            <person name="Young S.K."/>
            <person name="Zeng Q."/>
            <person name="Gargeya S."/>
            <person name="Fitzgerald M."/>
            <person name="Abouelleil A."/>
            <person name="Alvarado L."/>
            <person name="Chapman S.B."/>
            <person name="Gainer-Dewar J."/>
            <person name="Goldberg J."/>
            <person name="Griggs A."/>
            <person name="Gujja S."/>
            <person name="Hansen M."/>
            <person name="Howarth C."/>
            <person name="Imamovic A."/>
            <person name="Ireland A."/>
            <person name="Larimer J."/>
            <person name="McCowan C."/>
            <person name="Murphy C."/>
            <person name="Pearson M."/>
            <person name="Poon T.W."/>
            <person name="Priest M."/>
            <person name="Roberts A."/>
            <person name="Saif S."/>
            <person name="Shea T."/>
            <person name="Sykes S."/>
            <person name="Wortman J."/>
            <person name="Nusbaum C."/>
            <person name="Birren B."/>
        </authorList>
    </citation>
    <scope>NUCLEOTIDE SEQUENCE</scope>
    <source>
        <strain evidence="4">HDV247</strain>
    </source>
</reference>
<evidence type="ECO:0000256" key="1">
    <source>
        <dbReference type="SAM" id="Coils"/>
    </source>
</evidence>
<dbReference type="GO" id="GO:0032933">
    <property type="term" value="P:SREBP signaling pathway"/>
    <property type="evidence" value="ECO:0007669"/>
    <property type="project" value="InterPro"/>
</dbReference>
<dbReference type="InterPro" id="IPR019006">
    <property type="entry name" value="Sre1_C"/>
</dbReference>
<dbReference type="GO" id="GO:0045944">
    <property type="term" value="P:positive regulation of transcription by RNA polymerase II"/>
    <property type="evidence" value="ECO:0007669"/>
    <property type="project" value="InterPro"/>
</dbReference>